<evidence type="ECO:0000313" key="2">
    <source>
        <dbReference type="EMBL" id="MFD0857161.1"/>
    </source>
</evidence>
<dbReference type="InterPro" id="IPR007421">
    <property type="entry name" value="Schlafen_AlbA_2_dom"/>
</dbReference>
<feature type="domain" description="Schlafen AlbA-2" evidence="1">
    <location>
        <begin position="34"/>
        <end position="166"/>
    </location>
</feature>
<dbReference type="Pfam" id="PF04326">
    <property type="entry name" value="SLFN_AlbA_2"/>
    <property type="match status" value="1"/>
</dbReference>
<evidence type="ECO:0000313" key="3">
    <source>
        <dbReference type="Proteomes" id="UP001597083"/>
    </source>
</evidence>
<name>A0ABW3CUN2_9ACTN</name>
<proteinExistence type="predicted"/>
<dbReference type="EMBL" id="JBHTIR010004371">
    <property type="protein sequence ID" value="MFD0857161.1"/>
    <property type="molecule type" value="Genomic_DNA"/>
</dbReference>
<comment type="caution">
    <text evidence="2">The sequence shown here is derived from an EMBL/GenBank/DDBJ whole genome shotgun (WGS) entry which is preliminary data.</text>
</comment>
<sequence>MFRSPRLEALFGKNIEDLTYADVAAVLNNPAAAESSDLEYKQIVHARNDQQKDEFCKDIVGLGNDQGGILLIGVEEDNNALPVAIHDVDTTDQERRRLIDLLLQTSPHLAVHIKALPNGTGSTQGILLVVVERSPMAPHAVLSTRPLSHHRDGFLRYPVRNGASTRWMLEPEVSTRYRRRFAEARDLGERLDRVEQEAFTAYADHYPTRETAFGSFTERQALPVLTVALAPELPANLRLNREVFHAFQQGTLHERIIGESDSAIFTETHISSGRLVGIAGGSVWTRYAELHADGSGVVVFNLDPFPSGADDSVKILPPLCVAWLLSGMLLLGRHCRDRAGASGVVSVRFRILADVGNAHFEAMGPRTDDSYLRAVDQNDLQFGPRIEEALGAADAFADDVAEEGPALISAASLLADQVFHAFGMPEVDLMTAEGEIVAARWGRFRDEITRWAQSVGLLGN</sequence>
<protein>
    <submittedName>
        <fullName evidence="2">Helix-turn-helix domain-containing protein</fullName>
    </submittedName>
</protein>
<dbReference type="Proteomes" id="UP001597083">
    <property type="component" value="Unassembled WGS sequence"/>
</dbReference>
<dbReference type="Gene3D" id="3.30.950.30">
    <property type="entry name" value="Schlafen, AAA domain"/>
    <property type="match status" value="1"/>
</dbReference>
<dbReference type="InterPro" id="IPR038461">
    <property type="entry name" value="Schlafen_AlbA_2_dom_sf"/>
</dbReference>
<gene>
    <name evidence="2" type="ORF">ACFQ07_33465</name>
</gene>
<keyword evidence="3" id="KW-1185">Reference proteome</keyword>
<evidence type="ECO:0000259" key="1">
    <source>
        <dbReference type="Pfam" id="PF04326"/>
    </source>
</evidence>
<accession>A0ABW3CUN2</accession>
<reference evidence="3" key="1">
    <citation type="journal article" date="2019" name="Int. J. Syst. Evol. Microbiol.">
        <title>The Global Catalogue of Microorganisms (GCM) 10K type strain sequencing project: providing services to taxonomists for standard genome sequencing and annotation.</title>
        <authorList>
            <consortium name="The Broad Institute Genomics Platform"/>
            <consortium name="The Broad Institute Genome Sequencing Center for Infectious Disease"/>
            <person name="Wu L."/>
            <person name="Ma J."/>
        </authorList>
    </citation>
    <scope>NUCLEOTIDE SEQUENCE [LARGE SCALE GENOMIC DNA]</scope>
    <source>
        <strain evidence="3">JCM 31696</strain>
    </source>
</reference>
<organism evidence="2 3">
    <name type="scientific">Actinomadura adrarensis</name>
    <dbReference type="NCBI Taxonomy" id="1819600"/>
    <lineage>
        <taxon>Bacteria</taxon>
        <taxon>Bacillati</taxon>
        <taxon>Actinomycetota</taxon>
        <taxon>Actinomycetes</taxon>
        <taxon>Streptosporangiales</taxon>
        <taxon>Thermomonosporaceae</taxon>
        <taxon>Actinomadura</taxon>
    </lineage>
</organism>